<dbReference type="InterPro" id="IPR035906">
    <property type="entry name" value="MetI-like_sf"/>
</dbReference>
<dbReference type="AlphaFoldDB" id="A0A0E2Z5Y3"/>
<comment type="caution">
    <text evidence="13">The sequence shown here is derived from an EMBL/GenBank/DDBJ whole genome shotgun (WGS) entry which is preliminary data.</text>
</comment>
<evidence type="ECO:0000256" key="5">
    <source>
        <dbReference type="ARBA" id="ARBA00022692"/>
    </source>
</evidence>
<evidence type="ECO:0000256" key="3">
    <source>
        <dbReference type="ARBA" id="ARBA00022475"/>
    </source>
</evidence>
<evidence type="ECO:0000256" key="2">
    <source>
        <dbReference type="ARBA" id="ARBA00022448"/>
    </source>
</evidence>
<keyword evidence="8" id="KW-0921">Nickel transport</keyword>
<dbReference type="InterPro" id="IPR045621">
    <property type="entry name" value="BPD_transp_1_N"/>
</dbReference>
<dbReference type="InterPro" id="IPR000515">
    <property type="entry name" value="MetI-like"/>
</dbReference>
<evidence type="ECO:0000256" key="10">
    <source>
        <dbReference type="ARBA" id="ARBA00024202"/>
    </source>
</evidence>
<reference evidence="13 14" key="1">
    <citation type="submission" date="2014-07" db="EMBL/GenBank/DDBJ databases">
        <title>Comparative analysis of Nitrosococcus oceani genome inventories of strains from Pacific and Atlantic gyres.</title>
        <authorList>
            <person name="Lim C.K."/>
            <person name="Wang L."/>
            <person name="Sayavedra-Soto L.A."/>
            <person name="Klotz M.G."/>
        </authorList>
    </citation>
    <scope>NUCLEOTIDE SEQUENCE [LARGE SCALE GENOMIC DNA]</scope>
    <source>
        <strain evidence="13 14">C-27</strain>
    </source>
</reference>
<evidence type="ECO:0000259" key="12">
    <source>
        <dbReference type="PROSITE" id="PS50928"/>
    </source>
</evidence>
<keyword evidence="2 11" id="KW-0813">Transport</keyword>
<feature type="domain" description="ABC transmembrane type-1" evidence="12">
    <location>
        <begin position="95"/>
        <end position="292"/>
    </location>
</feature>
<gene>
    <name evidence="13" type="ORF">IB75_11645</name>
</gene>
<evidence type="ECO:0000313" key="13">
    <source>
        <dbReference type="EMBL" id="KFI18945.1"/>
    </source>
</evidence>
<evidence type="ECO:0000256" key="1">
    <source>
        <dbReference type="ARBA" id="ARBA00004651"/>
    </source>
</evidence>
<keyword evidence="6 11" id="KW-1133">Transmembrane helix</keyword>
<sequence>MGYFLLSRLLSAAVVVLGVACLVFLLIHFIPGDPVEVILGEGARPADREALRQALGLDRPLLVQLSQFLQGLAQLDLGTSLYSQRPVMELLAERLPATVELALAALLVAILIAFPLGVLAAVRRGTIWDRAASAFALLGVSVPNFWLGPMLILIFSIGLGWFPVSGRAGLSSLVLPALTLGSALAAILSRMVRAALLEVLGEDYIRTAKAKGLSARRVIWWHGLRNALLPLITVLGLQLGALLGGAVITEVVFSWPGIGQLTIESIQRRDYPVVQGCVLLISLTYVAVNTLTDLIYGWADPRVRLGIGE</sequence>
<feature type="transmembrane region" description="Helical" evidence="11">
    <location>
        <begin position="227"/>
        <end position="253"/>
    </location>
</feature>
<dbReference type="PANTHER" id="PTHR43163">
    <property type="entry name" value="DIPEPTIDE TRANSPORT SYSTEM PERMEASE PROTEIN DPPB-RELATED"/>
    <property type="match status" value="1"/>
</dbReference>
<dbReference type="Pfam" id="PF19300">
    <property type="entry name" value="BPD_transp_1_N"/>
    <property type="match status" value="1"/>
</dbReference>
<feature type="transmembrane region" description="Helical" evidence="11">
    <location>
        <begin position="134"/>
        <end position="162"/>
    </location>
</feature>
<evidence type="ECO:0000256" key="9">
    <source>
        <dbReference type="ARBA" id="ARBA00023136"/>
    </source>
</evidence>
<evidence type="ECO:0000256" key="6">
    <source>
        <dbReference type="ARBA" id="ARBA00022989"/>
    </source>
</evidence>
<dbReference type="EMBL" id="JPGN01000070">
    <property type="protein sequence ID" value="KFI18945.1"/>
    <property type="molecule type" value="Genomic_DNA"/>
</dbReference>
<keyword evidence="5 11" id="KW-0812">Transmembrane</keyword>
<dbReference type="PANTHER" id="PTHR43163:SF6">
    <property type="entry name" value="DIPEPTIDE TRANSPORT SYSTEM PERMEASE PROTEIN DPPB-RELATED"/>
    <property type="match status" value="1"/>
</dbReference>
<feature type="transmembrane region" description="Helical" evidence="11">
    <location>
        <begin position="9"/>
        <end position="30"/>
    </location>
</feature>
<dbReference type="Pfam" id="PF00528">
    <property type="entry name" value="BPD_transp_1"/>
    <property type="match status" value="1"/>
</dbReference>
<feature type="transmembrane region" description="Helical" evidence="11">
    <location>
        <begin position="273"/>
        <end position="296"/>
    </location>
</feature>
<dbReference type="Gene3D" id="1.10.3720.10">
    <property type="entry name" value="MetI-like"/>
    <property type="match status" value="1"/>
</dbReference>
<keyword evidence="9 11" id="KW-0472">Membrane</keyword>
<evidence type="ECO:0000313" key="14">
    <source>
        <dbReference type="Proteomes" id="UP000028839"/>
    </source>
</evidence>
<evidence type="ECO:0000256" key="7">
    <source>
        <dbReference type="ARBA" id="ARBA00023065"/>
    </source>
</evidence>
<dbReference type="HOGENOM" id="CLU_036879_0_1_6"/>
<keyword evidence="3" id="KW-1003">Cell membrane</keyword>
<feature type="transmembrane region" description="Helical" evidence="11">
    <location>
        <begin position="101"/>
        <end position="122"/>
    </location>
</feature>
<name>A0A0E2Z5Y3_9GAMM</name>
<feature type="transmembrane region" description="Helical" evidence="11">
    <location>
        <begin position="168"/>
        <end position="188"/>
    </location>
</feature>
<dbReference type="PROSITE" id="PS50928">
    <property type="entry name" value="ABC_TM1"/>
    <property type="match status" value="1"/>
</dbReference>
<dbReference type="GO" id="GO:0005886">
    <property type="term" value="C:plasma membrane"/>
    <property type="evidence" value="ECO:0007669"/>
    <property type="project" value="UniProtKB-SubCell"/>
</dbReference>
<protein>
    <submittedName>
        <fullName evidence="13">Glutathione ABC transporter permease</fullName>
    </submittedName>
</protein>
<dbReference type="SUPFAM" id="SSF161098">
    <property type="entry name" value="MetI-like"/>
    <property type="match status" value="1"/>
</dbReference>
<comment type="subcellular location">
    <subcellularLocation>
        <location evidence="1 11">Cell membrane</location>
        <topology evidence="1 11">Multi-pass membrane protein</topology>
    </subcellularLocation>
</comment>
<dbReference type="CDD" id="cd06261">
    <property type="entry name" value="TM_PBP2"/>
    <property type="match status" value="1"/>
</dbReference>
<dbReference type="OrthoDB" id="9805855at2"/>
<comment type="similarity">
    <text evidence="10">Belongs to the binding-protein-dependent transport system permease family. OppBC subfamily.</text>
</comment>
<accession>A0A0E2Z5Y3</accession>
<dbReference type="Proteomes" id="UP000028839">
    <property type="component" value="Unassembled WGS sequence"/>
</dbReference>
<keyword evidence="7" id="KW-0406">Ion transport</keyword>
<proteinExistence type="inferred from homology"/>
<evidence type="ECO:0000256" key="4">
    <source>
        <dbReference type="ARBA" id="ARBA00022596"/>
    </source>
</evidence>
<dbReference type="GO" id="GO:0015099">
    <property type="term" value="F:nickel cation transmembrane transporter activity"/>
    <property type="evidence" value="ECO:0007669"/>
    <property type="project" value="InterPro"/>
</dbReference>
<keyword evidence="4" id="KW-0533">Nickel</keyword>
<organism evidence="13 14">
    <name type="scientific">Nitrosococcus oceani C-27</name>
    <dbReference type="NCBI Taxonomy" id="314279"/>
    <lineage>
        <taxon>Bacteria</taxon>
        <taxon>Pseudomonadati</taxon>
        <taxon>Pseudomonadota</taxon>
        <taxon>Gammaproteobacteria</taxon>
        <taxon>Chromatiales</taxon>
        <taxon>Chromatiaceae</taxon>
        <taxon>Nitrosococcus</taxon>
    </lineage>
</organism>
<evidence type="ECO:0000256" key="8">
    <source>
        <dbReference type="ARBA" id="ARBA00023112"/>
    </source>
</evidence>
<evidence type="ECO:0000256" key="11">
    <source>
        <dbReference type="RuleBase" id="RU363032"/>
    </source>
</evidence>
<dbReference type="NCBIfam" id="NF045470">
    <property type="entry name" value="Opp2B"/>
    <property type="match status" value="1"/>
</dbReference>
<dbReference type="InterPro" id="IPR050045">
    <property type="entry name" value="Opp2B"/>
</dbReference>